<dbReference type="InterPro" id="IPR017896">
    <property type="entry name" value="4Fe4S_Fe-S-bd"/>
</dbReference>
<proteinExistence type="inferred from homology"/>
<dbReference type="Proteomes" id="UP000504844">
    <property type="component" value="Chromosome"/>
</dbReference>
<dbReference type="InterPro" id="IPR057431">
    <property type="entry name" value="LdpA_Fe-S-bd"/>
</dbReference>
<keyword evidence="2 6" id="KW-0479">Metal-binding</keyword>
<keyword evidence="1 6" id="KW-0004">4Fe-4S</keyword>
<feature type="binding site" evidence="6">
    <location>
        <position position="71"/>
    </location>
    <ligand>
        <name>[4Fe-4S] cluster</name>
        <dbReference type="ChEBI" id="CHEBI:49883"/>
        <label>2</label>
    </ligand>
</feature>
<evidence type="ECO:0000256" key="6">
    <source>
        <dbReference type="HAMAP-Rule" id="MF_02201"/>
    </source>
</evidence>
<keyword evidence="6" id="KW-0963">Cytoplasm</keyword>
<feature type="binding site" evidence="6">
    <location>
        <position position="43"/>
    </location>
    <ligand>
        <name>[4Fe-4S] cluster</name>
        <dbReference type="ChEBI" id="CHEBI:49883"/>
        <label>1</label>
    </ligand>
</feature>
<feature type="domain" description="4Fe-4S ferredoxin-type" evidence="8">
    <location>
        <begin position="22"/>
        <end position="53"/>
    </location>
</feature>
<feature type="binding site" evidence="6">
    <location>
        <position position="75"/>
    </location>
    <ligand>
        <name>[4Fe-4S] cluster</name>
        <dbReference type="ChEBI" id="CHEBI:49883"/>
        <label>2</label>
    </ligand>
</feature>
<feature type="domain" description="4Fe-4S ferredoxin-type" evidence="8">
    <location>
        <begin position="54"/>
        <end position="85"/>
    </location>
</feature>
<evidence type="ECO:0000256" key="2">
    <source>
        <dbReference type="ARBA" id="ARBA00022723"/>
    </source>
</evidence>
<feature type="binding site" evidence="6">
    <location>
        <position position="140"/>
    </location>
    <ligand>
        <name>[4Fe-4S] cluster</name>
        <dbReference type="ChEBI" id="CHEBI:49883"/>
        <label>3</label>
    </ligand>
</feature>
<comment type="similarity">
    <text evidence="6">Belongs to the NapF family.</text>
</comment>
<dbReference type="InterPro" id="IPR004496">
    <property type="entry name" value="NapF"/>
</dbReference>
<keyword evidence="5 6" id="KW-0411">Iron-sulfur</keyword>
<organism evidence="9 10">
    <name type="scientific">Deefgea piscis</name>
    <dbReference type="NCBI Taxonomy" id="2739061"/>
    <lineage>
        <taxon>Bacteria</taxon>
        <taxon>Pseudomonadati</taxon>
        <taxon>Pseudomonadota</taxon>
        <taxon>Betaproteobacteria</taxon>
        <taxon>Neisseriales</taxon>
        <taxon>Chitinibacteraceae</taxon>
        <taxon>Deefgea</taxon>
    </lineage>
</organism>
<dbReference type="GO" id="GO:0051539">
    <property type="term" value="F:4 iron, 4 sulfur cluster binding"/>
    <property type="evidence" value="ECO:0007669"/>
    <property type="project" value="UniProtKB-UniRule"/>
</dbReference>
<name>A0A6M8SLV2_9NEIS</name>
<dbReference type="AlphaFoldDB" id="A0A6M8SLV2"/>
<evidence type="ECO:0000256" key="5">
    <source>
        <dbReference type="ARBA" id="ARBA00023014"/>
    </source>
</evidence>
<dbReference type="PANTHER" id="PTHR24960">
    <property type="entry name" value="PHOTOSYSTEM I IRON-SULFUR CENTER-RELATED"/>
    <property type="match status" value="1"/>
</dbReference>
<dbReference type="InterPro" id="IPR050157">
    <property type="entry name" value="PSI_iron-sulfur_center"/>
</dbReference>
<feature type="binding site" evidence="6">
    <location>
        <position position="143"/>
    </location>
    <ligand>
        <name>[4Fe-4S] cluster</name>
        <dbReference type="ChEBI" id="CHEBI:49883"/>
        <label>3</label>
    </ligand>
</feature>
<evidence type="ECO:0000313" key="9">
    <source>
        <dbReference type="EMBL" id="QKJ66073.1"/>
    </source>
</evidence>
<dbReference type="CDD" id="cd10564">
    <property type="entry name" value="NapF_like"/>
    <property type="match status" value="1"/>
</dbReference>
<comment type="subunit">
    <text evidence="6">Interacts with the cytoplasmic NapA precursor.</text>
</comment>
<sequence length="159" mass="17322">MDVSRRNLLRGRRPQTSTTPAPPWSAEDFFTRCTRCGDCVSACPSQIIQLGSGGFPTIDFSRGECTFCADCTTACHSKALDLDRCTPWHLRASIDDRCLAQHGVDCRICGESCDAKAIHFELAIGKVAQPKIQTEQCTGCGACFALCPSQSIQIRECLV</sequence>
<gene>
    <name evidence="6 9" type="primary">napF</name>
    <name evidence="9" type="ORF">HQN60_04740</name>
</gene>
<feature type="binding site" evidence="6">
    <location>
        <position position="33"/>
    </location>
    <ligand>
        <name>[4Fe-4S] cluster</name>
        <dbReference type="ChEBI" id="CHEBI:49883"/>
        <label>1</label>
    </ligand>
</feature>
<comment type="function">
    <text evidence="6">Could be involved in the maturation of NapA, the catalytic subunit of the periplasmic nitrate reductase, before its export into the periplasm.</text>
</comment>
<keyword evidence="3 6" id="KW-0677">Repeat</keyword>
<dbReference type="PROSITE" id="PS51379">
    <property type="entry name" value="4FE4S_FER_2"/>
    <property type="match status" value="3"/>
</dbReference>
<dbReference type="KEGG" id="dee:HQN60_04740"/>
<evidence type="ECO:0000256" key="4">
    <source>
        <dbReference type="ARBA" id="ARBA00023004"/>
    </source>
</evidence>
<dbReference type="InterPro" id="IPR017900">
    <property type="entry name" value="4Fe4S_Fe_S_CS"/>
</dbReference>
<feature type="region of interest" description="Disordered" evidence="7">
    <location>
        <begin position="1"/>
        <end position="23"/>
    </location>
</feature>
<evidence type="ECO:0000256" key="1">
    <source>
        <dbReference type="ARBA" id="ARBA00022485"/>
    </source>
</evidence>
<comment type="subcellular location">
    <subcellularLocation>
        <location evidence="6">Cytoplasm</location>
    </subcellularLocation>
</comment>
<dbReference type="PANTHER" id="PTHR24960:SF46">
    <property type="entry name" value="FERREDOXIN-TYPE PROTEIN NAPF"/>
    <property type="match status" value="1"/>
</dbReference>
<dbReference type="NCBIfam" id="TIGR00402">
    <property type="entry name" value="napF"/>
    <property type="match status" value="1"/>
</dbReference>
<dbReference type="EMBL" id="CP054143">
    <property type="protein sequence ID" value="QKJ66073.1"/>
    <property type="molecule type" value="Genomic_DNA"/>
</dbReference>
<feature type="binding site" evidence="6">
    <location>
        <position position="68"/>
    </location>
    <ligand>
        <name>[4Fe-4S] cluster</name>
        <dbReference type="ChEBI" id="CHEBI:49883"/>
        <label>2</label>
    </ligand>
</feature>
<comment type="cofactor">
    <cofactor evidence="6">
        <name>[4Fe-4S] cluster</name>
        <dbReference type="ChEBI" id="CHEBI:49883"/>
    </cofactor>
</comment>
<evidence type="ECO:0000313" key="10">
    <source>
        <dbReference type="Proteomes" id="UP000504844"/>
    </source>
</evidence>
<feature type="binding site" evidence="6">
    <location>
        <position position="36"/>
    </location>
    <ligand>
        <name>[4Fe-4S] cluster</name>
        <dbReference type="ChEBI" id="CHEBI:49883"/>
        <label>1</label>
    </ligand>
</feature>
<dbReference type="Pfam" id="PF12838">
    <property type="entry name" value="Fer4_7"/>
    <property type="match status" value="1"/>
</dbReference>
<evidence type="ECO:0000259" key="8">
    <source>
        <dbReference type="PROSITE" id="PS51379"/>
    </source>
</evidence>
<dbReference type="Pfam" id="PF25160">
    <property type="entry name" value="LdpA_Fe-S-bd"/>
    <property type="match status" value="1"/>
</dbReference>
<evidence type="ECO:0000256" key="3">
    <source>
        <dbReference type="ARBA" id="ARBA00022737"/>
    </source>
</evidence>
<dbReference type="GO" id="GO:0005737">
    <property type="term" value="C:cytoplasm"/>
    <property type="evidence" value="ECO:0007669"/>
    <property type="project" value="UniProtKB-SubCell"/>
</dbReference>
<dbReference type="SUPFAM" id="SSF54862">
    <property type="entry name" value="4Fe-4S ferredoxins"/>
    <property type="match status" value="1"/>
</dbReference>
<dbReference type="RefSeq" id="WP_173532577.1">
    <property type="nucleotide sequence ID" value="NZ_CP054143.1"/>
</dbReference>
<dbReference type="Gene3D" id="3.30.70.20">
    <property type="match status" value="2"/>
</dbReference>
<keyword evidence="10" id="KW-1185">Reference proteome</keyword>
<feature type="binding site" evidence="6">
    <location>
        <position position="147"/>
    </location>
    <ligand>
        <name>[4Fe-4S] cluster</name>
        <dbReference type="ChEBI" id="CHEBI:49883"/>
        <label>3</label>
    </ligand>
</feature>
<feature type="binding site" evidence="6">
    <location>
        <position position="65"/>
    </location>
    <ligand>
        <name>[4Fe-4S] cluster</name>
        <dbReference type="ChEBI" id="CHEBI:49883"/>
        <label>2</label>
    </ligand>
</feature>
<protein>
    <recommendedName>
        <fullName evidence="6">Ferredoxin-type protein NapF</fullName>
    </recommendedName>
</protein>
<keyword evidence="4 6" id="KW-0408">Iron</keyword>
<accession>A0A6M8SLV2</accession>
<dbReference type="GO" id="GO:0046872">
    <property type="term" value="F:metal ion binding"/>
    <property type="evidence" value="ECO:0007669"/>
    <property type="project" value="UniProtKB-KW"/>
</dbReference>
<feature type="domain" description="4Fe-4S ferredoxin-type" evidence="8">
    <location>
        <begin position="128"/>
        <end position="157"/>
    </location>
</feature>
<dbReference type="PROSITE" id="PS00198">
    <property type="entry name" value="4FE4S_FER_1"/>
    <property type="match status" value="2"/>
</dbReference>
<dbReference type="HAMAP" id="MF_02201">
    <property type="entry name" value="NapF"/>
    <property type="match status" value="1"/>
</dbReference>
<reference evidence="9 10" key="1">
    <citation type="submission" date="2020-05" db="EMBL/GenBank/DDBJ databases">
        <title>Complete genome sequence of Deefgea sp. D17.</title>
        <authorList>
            <person name="Bae J.-W."/>
            <person name="Han J.E."/>
        </authorList>
    </citation>
    <scope>NUCLEOTIDE SEQUENCE [LARGE SCALE GENOMIC DNA]</scope>
    <source>
        <strain evidence="9 10">D17</strain>
    </source>
</reference>
<feature type="binding site" evidence="6">
    <location>
        <position position="39"/>
    </location>
    <ligand>
        <name>[4Fe-4S] cluster</name>
        <dbReference type="ChEBI" id="CHEBI:49883"/>
        <label>1</label>
    </ligand>
</feature>
<evidence type="ECO:0000256" key="7">
    <source>
        <dbReference type="SAM" id="MobiDB-lite"/>
    </source>
</evidence>
<feature type="binding site" evidence="6">
    <location>
        <position position="137"/>
    </location>
    <ligand>
        <name>[4Fe-4S] cluster</name>
        <dbReference type="ChEBI" id="CHEBI:49883"/>
        <label>3</label>
    </ligand>
</feature>